<keyword evidence="5" id="KW-0472">Membrane</keyword>
<evidence type="ECO:0000313" key="7">
    <source>
        <dbReference type="Proteomes" id="UP001295684"/>
    </source>
</evidence>
<reference evidence="6" key="1">
    <citation type="submission" date="2023-07" db="EMBL/GenBank/DDBJ databases">
        <authorList>
            <consortium name="AG Swart"/>
            <person name="Singh M."/>
            <person name="Singh A."/>
            <person name="Seah K."/>
            <person name="Emmerich C."/>
        </authorList>
    </citation>
    <scope>NUCLEOTIDE SEQUENCE</scope>
    <source>
        <strain evidence="6">DP1</strain>
    </source>
</reference>
<comment type="caution">
    <text evidence="6">The sequence shown here is derived from an EMBL/GenBank/DDBJ whole genome shotgun (WGS) entry which is preliminary data.</text>
</comment>
<dbReference type="EC" id="3.1.1.47" evidence="1"/>
<dbReference type="GO" id="GO:0003847">
    <property type="term" value="F:1-alkyl-2-acetylglycerophosphocholine esterase activity"/>
    <property type="evidence" value="ECO:0007669"/>
    <property type="project" value="UniProtKB-EC"/>
</dbReference>
<dbReference type="AlphaFoldDB" id="A0AAD1UJA1"/>
<evidence type="ECO:0000256" key="1">
    <source>
        <dbReference type="ARBA" id="ARBA00013201"/>
    </source>
</evidence>
<gene>
    <name evidence="6" type="ORF">ECRASSUSDP1_LOCUS9050</name>
</gene>
<dbReference type="EMBL" id="CAMPGE010008877">
    <property type="protein sequence ID" value="CAI2367762.1"/>
    <property type="molecule type" value="Genomic_DNA"/>
</dbReference>
<dbReference type="PANTHER" id="PTHR10272">
    <property type="entry name" value="PLATELET-ACTIVATING FACTOR ACETYLHYDROLASE"/>
    <property type="match status" value="1"/>
</dbReference>
<evidence type="ECO:0000313" key="6">
    <source>
        <dbReference type="EMBL" id="CAI2367762.1"/>
    </source>
</evidence>
<dbReference type="PANTHER" id="PTHR10272:SF0">
    <property type="entry name" value="PLATELET-ACTIVATING FACTOR ACETYLHYDROLASE"/>
    <property type="match status" value="1"/>
</dbReference>
<protein>
    <recommendedName>
        <fullName evidence="1">1-alkyl-2-acetylglycerophosphocholine esterase</fullName>
        <ecNumber evidence="1">3.1.1.47</ecNumber>
    </recommendedName>
</protein>
<evidence type="ECO:0000256" key="2">
    <source>
        <dbReference type="ARBA" id="ARBA00022801"/>
    </source>
</evidence>
<evidence type="ECO:0000256" key="5">
    <source>
        <dbReference type="SAM" id="Phobius"/>
    </source>
</evidence>
<organism evidence="6 7">
    <name type="scientific">Euplotes crassus</name>
    <dbReference type="NCBI Taxonomy" id="5936"/>
    <lineage>
        <taxon>Eukaryota</taxon>
        <taxon>Sar</taxon>
        <taxon>Alveolata</taxon>
        <taxon>Ciliophora</taxon>
        <taxon>Intramacronucleata</taxon>
        <taxon>Spirotrichea</taxon>
        <taxon>Hypotrichia</taxon>
        <taxon>Euplotida</taxon>
        <taxon>Euplotidae</taxon>
        <taxon>Moneuplotes</taxon>
    </lineage>
</organism>
<accession>A0AAD1UJA1</accession>
<dbReference type="InterPro" id="IPR029058">
    <property type="entry name" value="AB_hydrolase_fold"/>
</dbReference>
<keyword evidence="5" id="KW-0812">Transmembrane</keyword>
<dbReference type="Pfam" id="PF03403">
    <property type="entry name" value="PAF-AH_p_II"/>
    <property type="match status" value="1"/>
</dbReference>
<feature type="transmembrane region" description="Helical" evidence="5">
    <location>
        <begin position="60"/>
        <end position="77"/>
    </location>
</feature>
<dbReference type="Gene3D" id="3.40.50.1820">
    <property type="entry name" value="alpha/beta hydrolase"/>
    <property type="match status" value="1"/>
</dbReference>
<keyword evidence="7" id="KW-1185">Reference proteome</keyword>
<dbReference type="Proteomes" id="UP001295684">
    <property type="component" value="Unassembled WGS sequence"/>
</dbReference>
<name>A0AAD1UJA1_EUPCR</name>
<keyword evidence="4" id="KW-0443">Lipid metabolism</keyword>
<sequence length="486" mass="56502">MFFLTIWEILLFLIFFIDLADDAIWHHTKFDIFQWDVARVWTVIAIYLSGVILGKVRLHCFFYLVFYLIIGSAYVFTETTFDQPIFYGKIFTLFMIALFSPTYDLEVTGKYGVGHRDILFEELLDSGDLSKEDKDFIKKSRRAPISVFYPIDKEIYLKQKGKSSKNISRTLGGGMTSRGLANGLGSLPNLLIKGFHLSILGFKYFTQERIEVVDKHPIHPDFGEEGRKKIKPIFWSHGLVFNRTSYSGICRELASQGYMVYSFDHSDKSCSWIKDGNSNIFYTEFDPKVAKCTAEEYRATQLRQRMCDVEYLLKIIEIKESKSFKNLDVENLIFCGHSYGGMTALEACHKFKDIFKCCVAIDPVFMSRYQQVAKNNEFVVPKTPFLLMSNEWFQSPKVPRRDTFDDWKTICKFYEDSLRSQDDPDGKKSKNEIIDGSYHLVQFDWALRDSVLLKTLGQIGKRCNVEAKQKETIRRMLDFIEKTLET</sequence>
<keyword evidence="3" id="KW-0442">Lipid degradation</keyword>
<keyword evidence="5" id="KW-1133">Transmembrane helix</keyword>
<feature type="transmembrane region" description="Helical" evidence="5">
    <location>
        <begin position="6"/>
        <end position="25"/>
    </location>
</feature>
<proteinExistence type="predicted"/>
<evidence type="ECO:0000256" key="3">
    <source>
        <dbReference type="ARBA" id="ARBA00022963"/>
    </source>
</evidence>
<keyword evidence="2" id="KW-0378">Hydrolase</keyword>
<dbReference type="SUPFAM" id="SSF53474">
    <property type="entry name" value="alpha/beta-Hydrolases"/>
    <property type="match status" value="1"/>
</dbReference>
<dbReference type="GO" id="GO:0016042">
    <property type="term" value="P:lipid catabolic process"/>
    <property type="evidence" value="ECO:0007669"/>
    <property type="project" value="UniProtKB-KW"/>
</dbReference>
<feature type="transmembrane region" description="Helical" evidence="5">
    <location>
        <begin position="37"/>
        <end position="54"/>
    </location>
</feature>
<evidence type="ECO:0000256" key="4">
    <source>
        <dbReference type="ARBA" id="ARBA00023098"/>
    </source>
</evidence>